<evidence type="ECO:0000256" key="2">
    <source>
        <dbReference type="ARBA" id="ARBA00004651"/>
    </source>
</evidence>
<dbReference type="Pfam" id="PF01130">
    <property type="entry name" value="CD36"/>
    <property type="match status" value="1"/>
</dbReference>
<organism evidence="13 14">
    <name type="scientific">Ranatra chinensis</name>
    <dbReference type="NCBI Taxonomy" id="642074"/>
    <lineage>
        <taxon>Eukaryota</taxon>
        <taxon>Metazoa</taxon>
        <taxon>Ecdysozoa</taxon>
        <taxon>Arthropoda</taxon>
        <taxon>Hexapoda</taxon>
        <taxon>Insecta</taxon>
        <taxon>Pterygota</taxon>
        <taxon>Neoptera</taxon>
        <taxon>Paraneoptera</taxon>
        <taxon>Hemiptera</taxon>
        <taxon>Heteroptera</taxon>
        <taxon>Panheteroptera</taxon>
        <taxon>Nepomorpha</taxon>
        <taxon>Nepidae</taxon>
        <taxon>Ranatrinae</taxon>
        <taxon>Ranatra</taxon>
    </lineage>
</organism>
<comment type="caution">
    <text evidence="13">The sequence shown here is derived from an EMBL/GenBank/DDBJ whole genome shotgun (WGS) entry which is preliminary data.</text>
</comment>
<keyword evidence="14" id="KW-1185">Reference proteome</keyword>
<keyword evidence="5" id="KW-0812">Transmembrane</keyword>
<dbReference type="PRINTS" id="PR01609">
    <property type="entry name" value="CD36FAMILY"/>
</dbReference>
<evidence type="ECO:0000256" key="5">
    <source>
        <dbReference type="ARBA" id="ARBA00022692"/>
    </source>
</evidence>
<keyword evidence="7" id="KW-0472">Membrane</keyword>
<feature type="non-terminal residue" evidence="13">
    <location>
        <position position="1"/>
    </location>
</feature>
<keyword evidence="10" id="KW-0325">Glycoprotein</keyword>
<evidence type="ECO:0000256" key="1">
    <source>
        <dbReference type="ARBA" id="ARBA00004189"/>
    </source>
</evidence>
<comment type="subcellular location">
    <subcellularLocation>
        <location evidence="2">Cell membrane</location>
        <topology evidence="2">Multi-pass membrane protein</topology>
    </subcellularLocation>
    <subcellularLocation>
        <location evidence="1">Membrane</location>
        <location evidence="1">Caveola</location>
        <topology evidence="1">Multi-pass membrane protein</topology>
    </subcellularLocation>
</comment>
<proteinExistence type="inferred from homology"/>
<dbReference type="EMBL" id="JBFDAA010000002">
    <property type="protein sequence ID" value="KAL1139764.1"/>
    <property type="molecule type" value="Genomic_DNA"/>
</dbReference>
<name>A0ABD0YUX7_9HEMI</name>
<keyword evidence="6" id="KW-1133">Transmembrane helix</keyword>
<reference evidence="13 14" key="1">
    <citation type="submission" date="2024-07" db="EMBL/GenBank/DDBJ databases">
        <title>Chromosome-level genome assembly of the water stick insect Ranatra chinensis (Heteroptera: Nepidae).</title>
        <authorList>
            <person name="Liu X."/>
        </authorList>
    </citation>
    <scope>NUCLEOTIDE SEQUENCE [LARGE SCALE GENOMIC DNA]</scope>
    <source>
        <strain evidence="13">Cailab_2021Rc</strain>
        <tissue evidence="13">Muscle</tissue>
    </source>
</reference>
<evidence type="ECO:0000256" key="9">
    <source>
        <dbReference type="ARBA" id="ARBA00023170"/>
    </source>
</evidence>
<evidence type="ECO:0000256" key="7">
    <source>
        <dbReference type="ARBA" id="ARBA00023136"/>
    </source>
</evidence>
<evidence type="ECO:0000256" key="6">
    <source>
        <dbReference type="ARBA" id="ARBA00022989"/>
    </source>
</evidence>
<dbReference type="PANTHER" id="PTHR11923:SF110">
    <property type="entry name" value="SCAVENGER RECEPTOR CLASS B MEMBER 1"/>
    <property type="match status" value="1"/>
</dbReference>
<evidence type="ECO:0000313" key="14">
    <source>
        <dbReference type="Proteomes" id="UP001558652"/>
    </source>
</evidence>
<keyword evidence="4" id="KW-1003">Cell membrane</keyword>
<dbReference type="InterPro" id="IPR002159">
    <property type="entry name" value="CD36_fam"/>
</dbReference>
<dbReference type="PANTHER" id="PTHR11923">
    <property type="entry name" value="SCAVENGER RECEPTOR CLASS B TYPE-1 SR-B1"/>
    <property type="match status" value="1"/>
</dbReference>
<evidence type="ECO:0000256" key="8">
    <source>
        <dbReference type="ARBA" id="ARBA00023157"/>
    </source>
</evidence>
<evidence type="ECO:0000256" key="3">
    <source>
        <dbReference type="ARBA" id="ARBA00010532"/>
    </source>
</evidence>
<sequence length="113" mass="13016">SILQIVTLKEGGILYNLWENPPVPNNIYVYIFNYTNPQEALSGAEKPKLQELGPYVYREFLQRVHVVVNENGTLTYQEKRTIEYLPELSKGDLNDTVIVPNIPLMVTISLFIY</sequence>
<evidence type="ECO:0000256" key="10">
    <source>
        <dbReference type="ARBA" id="ARBA00023180"/>
    </source>
</evidence>
<evidence type="ECO:0000256" key="12">
    <source>
        <dbReference type="ARBA" id="ARBA00042244"/>
    </source>
</evidence>
<evidence type="ECO:0000256" key="11">
    <source>
        <dbReference type="ARBA" id="ARBA00040821"/>
    </source>
</evidence>
<keyword evidence="8" id="KW-1015">Disulfide bond</keyword>
<dbReference type="AlphaFoldDB" id="A0ABD0YUX7"/>
<accession>A0ABD0YUX7</accession>
<evidence type="ECO:0000313" key="13">
    <source>
        <dbReference type="EMBL" id="KAL1139764.1"/>
    </source>
</evidence>
<comment type="similarity">
    <text evidence="3">Belongs to the CD36 family.</text>
</comment>
<protein>
    <recommendedName>
        <fullName evidence="11">Scavenger receptor class B member 1</fullName>
    </recommendedName>
    <alternativeName>
        <fullName evidence="12">SR-BI</fullName>
    </alternativeName>
</protein>
<gene>
    <name evidence="13" type="ORF">AAG570_006741</name>
</gene>
<dbReference type="Proteomes" id="UP001558652">
    <property type="component" value="Unassembled WGS sequence"/>
</dbReference>
<dbReference type="GO" id="GO:0005901">
    <property type="term" value="C:caveola"/>
    <property type="evidence" value="ECO:0007669"/>
    <property type="project" value="UniProtKB-SubCell"/>
</dbReference>
<evidence type="ECO:0000256" key="4">
    <source>
        <dbReference type="ARBA" id="ARBA00022475"/>
    </source>
</evidence>
<keyword evidence="9" id="KW-0675">Receptor</keyword>